<keyword evidence="3" id="KW-1185">Reference proteome</keyword>
<protein>
    <submittedName>
        <fullName evidence="2">Uncharacterized protein</fullName>
    </submittedName>
</protein>
<gene>
    <name evidence="2" type="ORF">EJ357_31435</name>
</gene>
<evidence type="ECO:0000313" key="2">
    <source>
        <dbReference type="EMBL" id="AZQ37411.1"/>
    </source>
</evidence>
<dbReference type="Proteomes" id="UP000280298">
    <property type="component" value="Chromosome"/>
</dbReference>
<reference evidence="2 3" key="1">
    <citation type="journal article" date="2019" name="Int. J. Syst. Evol. Microbiol.">
        <title>Streptomyces cyaneochromogenes sp. nov., a blue pigment-producing actinomycete from manganese-contaminated soil.</title>
        <authorList>
            <person name="Tang X."/>
            <person name="Zhao J."/>
            <person name="Li K."/>
            <person name="Chen Z."/>
            <person name="Sun Y."/>
            <person name="Gao J."/>
        </authorList>
    </citation>
    <scope>NUCLEOTIDE SEQUENCE [LARGE SCALE GENOMIC DNA]</scope>
    <source>
        <strain evidence="2 3">MK-45</strain>
    </source>
</reference>
<evidence type="ECO:0000256" key="1">
    <source>
        <dbReference type="SAM" id="MobiDB-lite"/>
    </source>
</evidence>
<name>A0A3S9MDY8_9ACTN</name>
<organism evidence="2 3">
    <name type="scientific">Streptomyces cyaneochromogenes</name>
    <dbReference type="NCBI Taxonomy" id="2496836"/>
    <lineage>
        <taxon>Bacteria</taxon>
        <taxon>Bacillati</taxon>
        <taxon>Actinomycetota</taxon>
        <taxon>Actinomycetes</taxon>
        <taxon>Kitasatosporales</taxon>
        <taxon>Streptomycetaceae</taxon>
        <taxon>Streptomyces</taxon>
    </lineage>
</organism>
<dbReference type="OrthoDB" id="4331273at2"/>
<feature type="region of interest" description="Disordered" evidence="1">
    <location>
        <begin position="39"/>
        <end position="65"/>
    </location>
</feature>
<accession>A0A3S9MDY8</accession>
<dbReference type="EMBL" id="CP034539">
    <property type="protein sequence ID" value="AZQ37411.1"/>
    <property type="molecule type" value="Genomic_DNA"/>
</dbReference>
<evidence type="ECO:0000313" key="3">
    <source>
        <dbReference type="Proteomes" id="UP000280298"/>
    </source>
</evidence>
<dbReference type="KEGG" id="scya:EJ357_31435"/>
<proteinExistence type="predicted"/>
<dbReference type="RefSeq" id="WP_126395064.1">
    <property type="nucleotide sequence ID" value="NZ_CP034539.1"/>
</dbReference>
<sequence length="65" mass="7005">MTRSPAENDHLPIYEDLVRERGDVVAEAQIAAAHTQNQATALLGDAEPNPRWDAPTGHQVPSAFG</sequence>
<dbReference type="AlphaFoldDB" id="A0A3S9MDY8"/>